<dbReference type="InParanoid" id="A0A061ELS9"/>
<evidence type="ECO:0000313" key="1">
    <source>
        <dbReference type="EMBL" id="EOY05791.1"/>
    </source>
</evidence>
<keyword evidence="2" id="KW-1185">Reference proteome</keyword>
<name>A0A061ELS9_THECC</name>
<evidence type="ECO:0000313" key="2">
    <source>
        <dbReference type="Proteomes" id="UP000026915"/>
    </source>
</evidence>
<sequence>MTSFQVFFGFTPKTNLRSQLQSAKMKLKTLEMFGKVESGRFPPNLMLLGNILAELLNFFTKILTPPPNLDNGKMVKSYQYSRLGFRKVMME</sequence>
<dbReference type="Gramene" id="EOY05791">
    <property type="protein sequence ID" value="EOY05791"/>
    <property type="gene ID" value="TCM_020701"/>
</dbReference>
<protein>
    <submittedName>
        <fullName evidence="1">Uncharacterized protein</fullName>
    </submittedName>
</protein>
<dbReference type="EMBL" id="CM001882">
    <property type="protein sequence ID" value="EOY05791.1"/>
    <property type="molecule type" value="Genomic_DNA"/>
</dbReference>
<dbReference type="Proteomes" id="UP000026915">
    <property type="component" value="Chromosome 4"/>
</dbReference>
<dbReference type="AlphaFoldDB" id="A0A061ELS9"/>
<reference evidence="1 2" key="1">
    <citation type="journal article" date="2013" name="Genome Biol.">
        <title>The genome sequence of the most widely cultivated cacao type and its use to identify candidate genes regulating pod color.</title>
        <authorList>
            <person name="Motamayor J.C."/>
            <person name="Mockaitis K."/>
            <person name="Schmutz J."/>
            <person name="Haiminen N."/>
            <person name="Iii D.L."/>
            <person name="Cornejo O."/>
            <person name="Findley S.D."/>
            <person name="Zheng P."/>
            <person name="Utro F."/>
            <person name="Royaert S."/>
            <person name="Saski C."/>
            <person name="Jenkins J."/>
            <person name="Podicheti R."/>
            <person name="Zhao M."/>
            <person name="Scheffler B.E."/>
            <person name="Stack J.C."/>
            <person name="Feltus F.A."/>
            <person name="Mustiga G.M."/>
            <person name="Amores F."/>
            <person name="Phillips W."/>
            <person name="Marelli J.P."/>
            <person name="May G.D."/>
            <person name="Shapiro H."/>
            <person name="Ma J."/>
            <person name="Bustamante C.D."/>
            <person name="Schnell R.J."/>
            <person name="Main D."/>
            <person name="Gilbert D."/>
            <person name="Parida L."/>
            <person name="Kuhn D.N."/>
        </authorList>
    </citation>
    <scope>NUCLEOTIDE SEQUENCE [LARGE SCALE GENOMIC DNA]</scope>
    <source>
        <strain evidence="2">cv. Matina 1-6</strain>
    </source>
</reference>
<dbReference type="HOGENOM" id="CLU_2431412_0_0_1"/>
<organism evidence="1 2">
    <name type="scientific">Theobroma cacao</name>
    <name type="common">Cacao</name>
    <name type="synonym">Cocoa</name>
    <dbReference type="NCBI Taxonomy" id="3641"/>
    <lineage>
        <taxon>Eukaryota</taxon>
        <taxon>Viridiplantae</taxon>
        <taxon>Streptophyta</taxon>
        <taxon>Embryophyta</taxon>
        <taxon>Tracheophyta</taxon>
        <taxon>Spermatophyta</taxon>
        <taxon>Magnoliopsida</taxon>
        <taxon>eudicotyledons</taxon>
        <taxon>Gunneridae</taxon>
        <taxon>Pentapetalae</taxon>
        <taxon>rosids</taxon>
        <taxon>malvids</taxon>
        <taxon>Malvales</taxon>
        <taxon>Malvaceae</taxon>
        <taxon>Byttnerioideae</taxon>
        <taxon>Theobroma</taxon>
    </lineage>
</organism>
<gene>
    <name evidence="1" type="ORF">TCM_020701</name>
</gene>
<proteinExistence type="predicted"/>
<accession>A0A061ELS9</accession>